<dbReference type="AlphaFoldDB" id="A0A149QZH2"/>
<reference evidence="2 3" key="1">
    <citation type="submission" date="2015-06" db="EMBL/GenBank/DDBJ databases">
        <title>Improved classification and identification of acetic acid bacteria using matrix-assisted laser desorption/ionization time-of-flight mass spectrometry; Gluconobacter nephelii and Gluconobacter uchimurae are later heterotypic synonyms of Gluconobacter japonicus and Gluconobacter oxydans, respectively.</title>
        <authorList>
            <person name="Li L."/>
            <person name="Cleenwerck I."/>
            <person name="De Vuyst L."/>
            <person name="Vandamme P."/>
        </authorList>
    </citation>
    <scope>NUCLEOTIDE SEQUENCE [LARGE SCALE GENOMIC DNA]</scope>
    <source>
        <strain evidence="2 3">LMG 1625</strain>
    </source>
</reference>
<feature type="compositionally biased region" description="Polar residues" evidence="1">
    <location>
        <begin position="65"/>
        <end position="75"/>
    </location>
</feature>
<organism evidence="2 3">
    <name type="scientific">Acetobacter cerevisiae</name>
    <dbReference type="NCBI Taxonomy" id="178900"/>
    <lineage>
        <taxon>Bacteria</taxon>
        <taxon>Pseudomonadati</taxon>
        <taxon>Pseudomonadota</taxon>
        <taxon>Alphaproteobacteria</taxon>
        <taxon>Acetobacterales</taxon>
        <taxon>Acetobacteraceae</taxon>
        <taxon>Acetobacter</taxon>
    </lineage>
</organism>
<proteinExistence type="predicted"/>
<gene>
    <name evidence="2" type="ORF">AD928_00675</name>
</gene>
<accession>A0A149QZH2</accession>
<evidence type="ECO:0000313" key="3">
    <source>
        <dbReference type="Proteomes" id="UP000075473"/>
    </source>
</evidence>
<evidence type="ECO:0000256" key="1">
    <source>
        <dbReference type="SAM" id="MobiDB-lite"/>
    </source>
</evidence>
<feature type="region of interest" description="Disordered" evidence="1">
    <location>
        <begin position="53"/>
        <end position="88"/>
    </location>
</feature>
<protein>
    <submittedName>
        <fullName evidence="2">Uncharacterized protein</fullName>
    </submittedName>
</protein>
<evidence type="ECO:0000313" key="2">
    <source>
        <dbReference type="EMBL" id="KXV02705.1"/>
    </source>
</evidence>
<dbReference type="EMBL" id="LHZA01000066">
    <property type="protein sequence ID" value="KXV02705.1"/>
    <property type="molecule type" value="Genomic_DNA"/>
</dbReference>
<dbReference type="Proteomes" id="UP000075473">
    <property type="component" value="Unassembled WGS sequence"/>
</dbReference>
<comment type="caution">
    <text evidence="2">The sequence shown here is derived from an EMBL/GenBank/DDBJ whole genome shotgun (WGS) entry which is preliminary data.</text>
</comment>
<name>A0A149QZH2_9PROT</name>
<sequence length="88" mass="9403">MLPCGRWCAEKTSAARGKASYIHARGGLDTDGHTDLVNIVSLVRMHGLYLTQAGDNSEEKERQMSDLTASSVTSESCEHGAHTELAAA</sequence>
<dbReference type="PATRIC" id="fig|178900.5.peg.130"/>